<feature type="domain" description="EAL" evidence="2">
    <location>
        <begin position="412"/>
        <end position="667"/>
    </location>
</feature>
<accession>A0A9X3UIC0</accession>
<dbReference type="Pfam" id="PF00990">
    <property type="entry name" value="GGDEF"/>
    <property type="match status" value="1"/>
</dbReference>
<dbReference type="PROSITE" id="PS50887">
    <property type="entry name" value="GGDEF"/>
    <property type="match status" value="1"/>
</dbReference>
<dbReference type="NCBIfam" id="TIGR00254">
    <property type="entry name" value="GGDEF"/>
    <property type="match status" value="1"/>
</dbReference>
<proteinExistence type="predicted"/>
<dbReference type="InterPro" id="IPR035919">
    <property type="entry name" value="EAL_sf"/>
</dbReference>
<dbReference type="CDD" id="cd01949">
    <property type="entry name" value="GGDEF"/>
    <property type="match status" value="1"/>
</dbReference>
<dbReference type="SUPFAM" id="SSF55073">
    <property type="entry name" value="Nucleotide cyclase"/>
    <property type="match status" value="1"/>
</dbReference>
<dbReference type="PANTHER" id="PTHR33121:SF70">
    <property type="entry name" value="SIGNALING PROTEIN YKOW"/>
    <property type="match status" value="1"/>
</dbReference>
<dbReference type="Proteomes" id="UP001151234">
    <property type="component" value="Unassembled WGS sequence"/>
</dbReference>
<dbReference type="SUPFAM" id="SSF141868">
    <property type="entry name" value="EAL domain-like"/>
    <property type="match status" value="1"/>
</dbReference>
<dbReference type="SMART" id="SM00267">
    <property type="entry name" value="GGDEF"/>
    <property type="match status" value="1"/>
</dbReference>
<dbReference type="AlphaFoldDB" id="A0A9X3UIC0"/>
<organism evidence="4 5">
    <name type="scientific">Hoeflea prorocentri</name>
    <dbReference type="NCBI Taxonomy" id="1922333"/>
    <lineage>
        <taxon>Bacteria</taxon>
        <taxon>Pseudomonadati</taxon>
        <taxon>Pseudomonadota</taxon>
        <taxon>Alphaproteobacteria</taxon>
        <taxon>Hyphomicrobiales</taxon>
        <taxon>Rhizobiaceae</taxon>
        <taxon>Hoeflea</taxon>
    </lineage>
</organism>
<evidence type="ECO:0000313" key="5">
    <source>
        <dbReference type="Proteomes" id="UP001151234"/>
    </source>
</evidence>
<dbReference type="InterPro" id="IPR029787">
    <property type="entry name" value="Nucleotide_cyclase"/>
</dbReference>
<evidence type="ECO:0000259" key="3">
    <source>
        <dbReference type="PROSITE" id="PS50887"/>
    </source>
</evidence>
<feature type="domain" description="GGDEF" evidence="3">
    <location>
        <begin position="270"/>
        <end position="403"/>
    </location>
</feature>
<dbReference type="PROSITE" id="PS50883">
    <property type="entry name" value="EAL"/>
    <property type="match status" value="1"/>
</dbReference>
<dbReference type="InterPro" id="IPR043128">
    <property type="entry name" value="Rev_trsase/Diguanyl_cyclase"/>
</dbReference>
<dbReference type="RefSeq" id="WP_267990433.1">
    <property type="nucleotide sequence ID" value="NZ_JAPJZI010000001.1"/>
</dbReference>
<dbReference type="InterPro" id="IPR001633">
    <property type="entry name" value="EAL_dom"/>
</dbReference>
<keyword evidence="5" id="KW-1185">Reference proteome</keyword>
<evidence type="ECO:0000259" key="2">
    <source>
        <dbReference type="PROSITE" id="PS50883"/>
    </source>
</evidence>
<reference evidence="4" key="1">
    <citation type="submission" date="2022-11" db="EMBL/GenBank/DDBJ databases">
        <title>Draft genome sequence of Hoeflea poritis E7-10 and Hoeflea prorocentri PM5-8, separated from scleractinian coral Porites lutea and marine dinoflagellate.</title>
        <authorList>
            <person name="Zhang G."/>
            <person name="Wei Q."/>
            <person name="Cai L."/>
        </authorList>
    </citation>
    <scope>NUCLEOTIDE SEQUENCE</scope>
    <source>
        <strain evidence="4">PM5-8</strain>
    </source>
</reference>
<keyword evidence="1" id="KW-0812">Transmembrane</keyword>
<dbReference type="Gene3D" id="3.20.20.450">
    <property type="entry name" value="EAL domain"/>
    <property type="match status" value="1"/>
</dbReference>
<dbReference type="InterPro" id="IPR050706">
    <property type="entry name" value="Cyclic-di-GMP_PDE-like"/>
</dbReference>
<keyword evidence="1" id="KW-0472">Membrane</keyword>
<dbReference type="Gene3D" id="3.30.70.270">
    <property type="match status" value="1"/>
</dbReference>
<dbReference type="EMBL" id="JAPJZI010000001">
    <property type="protein sequence ID" value="MDA5398987.1"/>
    <property type="molecule type" value="Genomic_DNA"/>
</dbReference>
<comment type="caution">
    <text evidence="4">The sequence shown here is derived from an EMBL/GenBank/DDBJ whole genome shotgun (WGS) entry which is preliminary data.</text>
</comment>
<dbReference type="PANTHER" id="PTHR33121">
    <property type="entry name" value="CYCLIC DI-GMP PHOSPHODIESTERASE PDEF"/>
    <property type="match status" value="1"/>
</dbReference>
<dbReference type="SMART" id="SM00052">
    <property type="entry name" value="EAL"/>
    <property type="match status" value="1"/>
</dbReference>
<gene>
    <name evidence="4" type="ORF">OQ273_10425</name>
</gene>
<keyword evidence="1" id="KW-1133">Transmembrane helix</keyword>
<protein>
    <submittedName>
        <fullName evidence="4">EAL domain-containing protein</fullName>
    </submittedName>
</protein>
<dbReference type="GO" id="GO:0071111">
    <property type="term" value="F:cyclic-guanylate-specific phosphodiesterase activity"/>
    <property type="evidence" value="ECO:0007669"/>
    <property type="project" value="InterPro"/>
</dbReference>
<sequence>MRRLFGNIRKDPEHRIRIAYRLVLLAMIGLLATSHVAIIVATERSQHYALAFKDISNERMLSQRIVLLSQHALNEADAVTREETLRLVKEALLDLEAVHTDLAKKVSDEAENNAASRQVNEVFFSWPAQLDYQIRSLITNTNQFLNFAMSSPDIAAIYMAPMEDIATSQVLPALDEVNDIYQDNTKSAVELFKQIQLALLFLSLGMLIVVWRALFRPLAAQIGQRTRELIVARDDMQYAANHDGLTGLANRDFALQKIEEVTEHKEEKVAALALLLLDLDDFKNINDSYGHQSGDRLLCTVANRLRSVLGDEGLACRMGGDEFLVIVEGEASVDNLPQIADRILKRMNTKVPLGGAATYVKASIGIARFPKDGSDTEHLLTAADLALYAAKKAGKGTYQFFNEDMQRELIEAKVLEHDIDDALRSQQFIPVFQPQVDITTGTVVGVEVLVRWHHPRRGVLLPGDFLDAAASLGRMPEITRMVLDQAFAAASNWQQNGVKFGRMAVNFSQHDLMWNSFLNNLISTAEDHGLTSDCIAVEVVESVAIKNDSEQAAQALYNLRKKGFQIEIDDFGTGFASLSHLNRNLFDRVKIDRQFVADIDTSERRRIIVDSIIRLARALNLKVVAEGLERQQEIDTLTKLGCKEFQGNAIAPPMPENVAREWLLAHDPSAVKAMAQSAVSGNA</sequence>
<dbReference type="CDD" id="cd01948">
    <property type="entry name" value="EAL"/>
    <property type="match status" value="1"/>
</dbReference>
<dbReference type="InterPro" id="IPR000160">
    <property type="entry name" value="GGDEF_dom"/>
</dbReference>
<name>A0A9X3UIC0_9HYPH</name>
<feature type="transmembrane region" description="Helical" evidence="1">
    <location>
        <begin position="20"/>
        <end position="41"/>
    </location>
</feature>
<evidence type="ECO:0000256" key="1">
    <source>
        <dbReference type="SAM" id="Phobius"/>
    </source>
</evidence>
<dbReference type="Pfam" id="PF00563">
    <property type="entry name" value="EAL"/>
    <property type="match status" value="1"/>
</dbReference>
<evidence type="ECO:0000313" key="4">
    <source>
        <dbReference type="EMBL" id="MDA5398987.1"/>
    </source>
</evidence>
<dbReference type="FunFam" id="3.30.70.270:FF:000001">
    <property type="entry name" value="Diguanylate cyclase domain protein"/>
    <property type="match status" value="1"/>
</dbReference>